<dbReference type="Proteomes" id="UP000054422">
    <property type="component" value="Unassembled WGS sequence"/>
</dbReference>
<evidence type="ECO:0000313" key="2">
    <source>
        <dbReference type="Proteomes" id="UP000054422"/>
    </source>
</evidence>
<comment type="caution">
    <text evidence="1">The sequence shown here is derived from an EMBL/GenBank/DDBJ whole genome shotgun (WGS) entry which is preliminary data.</text>
</comment>
<protein>
    <submittedName>
        <fullName evidence="1">Uncharacterized protein</fullName>
    </submittedName>
</protein>
<dbReference type="AlphaFoldDB" id="A0A0A2SSU9"/>
<accession>A0A0A2SSU9</accession>
<evidence type="ECO:0000313" key="1">
    <source>
        <dbReference type="EMBL" id="KGP63812.1"/>
    </source>
</evidence>
<dbReference type="OrthoDB" id="5638204at2"/>
<dbReference type="EMBL" id="JNCF01000009">
    <property type="protein sequence ID" value="KGP63812.1"/>
    <property type="molecule type" value="Genomic_DNA"/>
</dbReference>
<organism evidence="1 2">
    <name type="scientific">Legionella norrlandica</name>
    <dbReference type="NCBI Taxonomy" id="1498499"/>
    <lineage>
        <taxon>Bacteria</taxon>
        <taxon>Pseudomonadati</taxon>
        <taxon>Pseudomonadota</taxon>
        <taxon>Gammaproteobacteria</taxon>
        <taxon>Legionellales</taxon>
        <taxon>Legionellaceae</taxon>
        <taxon>Legionella</taxon>
    </lineage>
</organism>
<dbReference type="RefSeq" id="WP_035887778.1">
    <property type="nucleotide sequence ID" value="NZ_JNCF01000009.1"/>
</dbReference>
<dbReference type="STRING" id="1498499.EP47_12330"/>
<gene>
    <name evidence="1" type="ORF">EP47_12330</name>
</gene>
<name>A0A0A2SSU9_9GAMM</name>
<reference evidence="1 2" key="1">
    <citation type="submission" date="2014-05" db="EMBL/GenBank/DDBJ databases">
        <authorList>
            <person name="Rizzardi K."/>
            <person name="Winiecka-Krusnell J."/>
            <person name="Ramliden M."/>
            <person name="Alm E."/>
            <person name="Andersson S."/>
            <person name="Byfors S."/>
        </authorList>
    </citation>
    <scope>NUCLEOTIDE SEQUENCE [LARGE SCALE GENOMIC DNA]</scope>
    <source>
        <strain evidence="1 2">LEGN</strain>
    </source>
</reference>
<keyword evidence="2" id="KW-1185">Reference proteome</keyword>
<sequence length="150" mass="17295">MHCDNKKFQYSGEQESDIRLVEIKASVYGTTMTLNFPWNKKEYVIETLSKIPLDSVGLTRLSIRTPLHNTTYIKKALEKLSSNGLISQDFAQEIITNYPNGHGGKMDLNDPFRGQNRLLMLAASSILHFNAQLEEQSRREEDTYFRFKCD</sequence>
<proteinExistence type="predicted"/>